<protein>
    <submittedName>
        <fullName evidence="1">Uncharacterized protein</fullName>
    </submittedName>
</protein>
<dbReference type="EMBL" id="JAENGZ010000174">
    <property type="protein sequence ID" value="KAG6966425.1"/>
    <property type="molecule type" value="Genomic_DNA"/>
</dbReference>
<evidence type="ECO:0000313" key="2">
    <source>
        <dbReference type="Proteomes" id="UP000688947"/>
    </source>
</evidence>
<sequence>MWRSLPGYANPGVLGIDLWECHNFVTQAAVERVIKREFRNPVPDPASARAAAWETFFKLRKNRADILWFHCKRQFQGEWLVDQQKKPGDQKEAPPDLDFEPSITVMSREDLLRISSRSFLQQVHLLAGSPYVERLKKKRCSKGESAEQWGDRISKVWDALWRCSNEVRALPWRNLEQADDDEAEPEHGDVHQEACAPLFYKNIHLPVEEEDEFLEDKPDASSTKKEVSPVMQMLQQLQQMNLMLIQQQQKHSST</sequence>
<dbReference type="AlphaFoldDB" id="A0A8T1UNV4"/>
<organism evidence="1 2">
    <name type="scientific">Phytophthora cactorum</name>
    <dbReference type="NCBI Taxonomy" id="29920"/>
    <lineage>
        <taxon>Eukaryota</taxon>
        <taxon>Sar</taxon>
        <taxon>Stramenopiles</taxon>
        <taxon>Oomycota</taxon>
        <taxon>Peronosporomycetes</taxon>
        <taxon>Peronosporales</taxon>
        <taxon>Peronosporaceae</taxon>
        <taxon>Phytophthora</taxon>
    </lineage>
</organism>
<comment type="caution">
    <text evidence="1">The sequence shown here is derived from an EMBL/GenBank/DDBJ whole genome shotgun (WGS) entry which is preliminary data.</text>
</comment>
<name>A0A8T1UNV4_9STRA</name>
<reference evidence="1" key="1">
    <citation type="submission" date="2021-01" db="EMBL/GenBank/DDBJ databases">
        <title>Phytophthora aleatoria, a newly-described species from Pinus radiata is distinct from Phytophthora cactorum isolates based on comparative genomics.</title>
        <authorList>
            <person name="Mcdougal R."/>
            <person name="Panda P."/>
            <person name="Williams N."/>
            <person name="Studholme D.J."/>
        </authorList>
    </citation>
    <scope>NUCLEOTIDE SEQUENCE</scope>
    <source>
        <strain evidence="1">NZFS 3830</strain>
    </source>
</reference>
<dbReference type="OrthoDB" id="121296at2759"/>
<evidence type="ECO:0000313" key="1">
    <source>
        <dbReference type="EMBL" id="KAG6966425.1"/>
    </source>
</evidence>
<accession>A0A8T1UNV4</accession>
<dbReference type="Proteomes" id="UP000688947">
    <property type="component" value="Unassembled WGS sequence"/>
</dbReference>
<dbReference type="VEuPathDB" id="FungiDB:PC110_g7224"/>
<proteinExistence type="predicted"/>
<gene>
    <name evidence="1" type="ORF">JG687_00004849</name>
</gene>